<dbReference type="EMBL" id="CP046147">
    <property type="protein sequence ID" value="WFG38091.1"/>
    <property type="molecule type" value="Genomic_DNA"/>
</dbReference>
<evidence type="ECO:0000313" key="5">
    <source>
        <dbReference type="Proteomes" id="UP001219901"/>
    </source>
</evidence>
<protein>
    <submittedName>
        <fullName evidence="4">GNAT family acetyltransferase</fullName>
        <ecNumber evidence="4">2.3.1.-</ecNumber>
    </submittedName>
</protein>
<dbReference type="CDD" id="cd04301">
    <property type="entry name" value="NAT_SF"/>
    <property type="match status" value="1"/>
</dbReference>
<dbReference type="InterPro" id="IPR016181">
    <property type="entry name" value="Acyl_CoA_acyltransferase"/>
</dbReference>
<feature type="domain" description="N-acetyltransferase" evidence="3">
    <location>
        <begin position="1"/>
        <end position="136"/>
    </location>
</feature>
<dbReference type="PANTHER" id="PTHR43877">
    <property type="entry name" value="AMINOALKYLPHOSPHONATE N-ACETYLTRANSFERASE-RELATED-RELATED"/>
    <property type="match status" value="1"/>
</dbReference>
<evidence type="ECO:0000256" key="2">
    <source>
        <dbReference type="ARBA" id="ARBA00023315"/>
    </source>
</evidence>
<keyword evidence="5" id="KW-1185">Reference proteome</keyword>
<proteinExistence type="predicted"/>
<dbReference type="InterPro" id="IPR050832">
    <property type="entry name" value="Bact_Acetyltransf"/>
</dbReference>
<dbReference type="InterPro" id="IPR000182">
    <property type="entry name" value="GNAT_dom"/>
</dbReference>
<gene>
    <name evidence="4" type="ORF">GKO48_00165</name>
</gene>
<dbReference type="EC" id="2.3.1.-" evidence="4"/>
<evidence type="ECO:0000259" key="3">
    <source>
        <dbReference type="PROSITE" id="PS51186"/>
    </source>
</evidence>
<accession>A0AAJ6CQ96</accession>
<dbReference type="SUPFAM" id="SSF55729">
    <property type="entry name" value="Acyl-CoA N-acyltransferases (Nat)"/>
    <property type="match status" value="1"/>
</dbReference>
<dbReference type="PANTHER" id="PTHR43877:SF2">
    <property type="entry name" value="AMINOALKYLPHOSPHONATE N-ACETYLTRANSFERASE-RELATED"/>
    <property type="match status" value="1"/>
</dbReference>
<evidence type="ECO:0000313" key="4">
    <source>
        <dbReference type="EMBL" id="WFG38091.1"/>
    </source>
</evidence>
<keyword evidence="2 4" id="KW-0012">Acyltransferase</keyword>
<dbReference type="RefSeq" id="WP_342824272.1">
    <property type="nucleotide sequence ID" value="NZ_CP046146.1"/>
</dbReference>
<name>A0AAJ6CQ96_9CHLR</name>
<dbReference type="Proteomes" id="UP001219901">
    <property type="component" value="Chromosome"/>
</dbReference>
<reference evidence="5" key="2">
    <citation type="submission" date="2023-06" db="EMBL/GenBank/DDBJ databases">
        <title>Pangenomics reveal diversification of enzyme families and niche specialization in globally abundant SAR202 bacteria.</title>
        <authorList>
            <person name="Saw J.H.W."/>
        </authorList>
    </citation>
    <scope>NUCLEOTIDE SEQUENCE [LARGE SCALE GENOMIC DNA]</scope>
    <source>
        <strain evidence="5">JH1073</strain>
    </source>
</reference>
<keyword evidence="1 4" id="KW-0808">Transferase</keyword>
<reference evidence="4 5" key="1">
    <citation type="submission" date="2019-11" db="EMBL/GenBank/DDBJ databases">
        <authorList>
            <person name="Cho J.-C."/>
        </authorList>
    </citation>
    <scope>NUCLEOTIDE SEQUENCE [LARGE SCALE GENOMIC DNA]</scope>
    <source>
        <strain evidence="4 5">JH1073</strain>
    </source>
</reference>
<dbReference type="Gene3D" id="3.40.630.30">
    <property type="match status" value="1"/>
</dbReference>
<evidence type="ECO:0000256" key="1">
    <source>
        <dbReference type="ARBA" id="ARBA00022679"/>
    </source>
</evidence>
<dbReference type="Pfam" id="PF00583">
    <property type="entry name" value="Acetyltransf_1"/>
    <property type="match status" value="1"/>
</dbReference>
<dbReference type="GO" id="GO:0016747">
    <property type="term" value="F:acyltransferase activity, transferring groups other than amino-acyl groups"/>
    <property type="evidence" value="ECO:0007669"/>
    <property type="project" value="InterPro"/>
</dbReference>
<organism evidence="4 5">
    <name type="scientific">Candidatus Lucifugimonas marina</name>
    <dbReference type="NCBI Taxonomy" id="3038979"/>
    <lineage>
        <taxon>Bacteria</taxon>
        <taxon>Bacillati</taxon>
        <taxon>Chloroflexota</taxon>
        <taxon>Dehalococcoidia</taxon>
        <taxon>SAR202 cluster</taxon>
        <taxon>Candidatus Lucifugimonadales</taxon>
        <taxon>Candidatus Lucifugimonadaceae</taxon>
        <taxon>Candidatus Lucifugimonas</taxon>
    </lineage>
</organism>
<sequence length="136" mass="15318">MEIRTFQESDRSAVVTLWRRCELVRPQNDPDSDIDLKMSFQPELFLVGVDEGSVIGTVMGGYEGHRGWINYLAVDPDRQSVGLGATLMEYAEAKLRELGCVKINLQVRSSNEKVLGFYRAIGYLEDDVISMGKRLS</sequence>
<dbReference type="PROSITE" id="PS51186">
    <property type="entry name" value="GNAT"/>
    <property type="match status" value="1"/>
</dbReference>
<dbReference type="NCBIfam" id="NF002959">
    <property type="entry name" value="PRK03624.1"/>
    <property type="match status" value="1"/>
</dbReference>
<dbReference type="AlphaFoldDB" id="A0AAJ6CQ96"/>